<dbReference type="Pfam" id="PF02954">
    <property type="entry name" value="HTH_8"/>
    <property type="match status" value="1"/>
</dbReference>
<dbReference type="AlphaFoldDB" id="A0A941BFJ7"/>
<dbReference type="EMBL" id="JAGQDD010000001">
    <property type="protein sequence ID" value="MBQ0929493.1"/>
    <property type="molecule type" value="Genomic_DNA"/>
</dbReference>
<evidence type="ECO:0000256" key="1">
    <source>
        <dbReference type="SAM" id="MobiDB-lite"/>
    </source>
</evidence>
<evidence type="ECO:0000259" key="2">
    <source>
        <dbReference type="PROSITE" id="PS50112"/>
    </source>
</evidence>
<feature type="domain" description="PAS" evidence="2">
    <location>
        <begin position="232"/>
        <end position="270"/>
    </location>
</feature>
<dbReference type="Pfam" id="PF01590">
    <property type="entry name" value="GAF"/>
    <property type="match status" value="1"/>
</dbReference>
<dbReference type="InterPro" id="IPR009057">
    <property type="entry name" value="Homeodomain-like_sf"/>
</dbReference>
<feature type="region of interest" description="Disordered" evidence="1">
    <location>
        <begin position="316"/>
        <end position="352"/>
    </location>
</feature>
<dbReference type="PRINTS" id="PR01590">
    <property type="entry name" value="HTHFIS"/>
</dbReference>
<protein>
    <submittedName>
        <fullName evidence="3">GAF domain-containing protein</fullName>
    </submittedName>
</protein>
<organism evidence="3 4">
    <name type="scientific">Ideonella alba</name>
    <dbReference type="NCBI Taxonomy" id="2824118"/>
    <lineage>
        <taxon>Bacteria</taxon>
        <taxon>Pseudomonadati</taxon>
        <taxon>Pseudomonadota</taxon>
        <taxon>Betaproteobacteria</taxon>
        <taxon>Burkholderiales</taxon>
        <taxon>Sphaerotilaceae</taxon>
        <taxon>Ideonella</taxon>
    </lineage>
</organism>
<sequence length="400" mass="42209">MRNAPDRPFFADRLQIVELARRRYFEDGVSPAGVVSEAVFQSWARCQRLHDGPHRAVEFQPVTESRTRLALQRNRHLHDAWQAELPQLQRLLGTTSCAAMLTDGSGVMIGATCAGRPHEHLIPVAARLGVDLSEEAVGTTAPGVVVRTGAPVSVIGAEHFFDGVRQMHCAAVPIRDTQGRLAGVLDISSEAIAFGFDAATVVGHLAGAIENRLLLAQAGEHLVLRLQVALPLLESSAAGLLGIDSQGRVAWLNGQAARLLGLPDRALPGEPLQAEAVLGQGLDALAALPSDDASPLPLPSGLVLWARSEGRGETRRRGWVSLSRVPAPAPEPSAAPPAQAPPAAAQAPSTTATVRDAQGELLQRTLQACGGNLSEAARVLGVSRGWVYRRLPSGGDLTSH</sequence>
<dbReference type="InterPro" id="IPR003018">
    <property type="entry name" value="GAF"/>
</dbReference>
<feature type="compositionally biased region" description="Low complexity" evidence="1">
    <location>
        <begin position="341"/>
        <end position="352"/>
    </location>
</feature>
<dbReference type="SUPFAM" id="SSF46689">
    <property type="entry name" value="Homeodomain-like"/>
    <property type="match status" value="1"/>
</dbReference>
<accession>A0A941BFJ7</accession>
<dbReference type="InterPro" id="IPR029016">
    <property type="entry name" value="GAF-like_dom_sf"/>
</dbReference>
<dbReference type="RefSeq" id="WP_210851733.1">
    <property type="nucleotide sequence ID" value="NZ_JAGQDD010000001.1"/>
</dbReference>
<comment type="caution">
    <text evidence="3">The sequence shown here is derived from an EMBL/GenBank/DDBJ whole genome shotgun (WGS) entry which is preliminary data.</text>
</comment>
<gene>
    <name evidence="3" type="ORF">KAK03_03275</name>
</gene>
<dbReference type="InterPro" id="IPR002197">
    <property type="entry name" value="HTH_Fis"/>
</dbReference>
<keyword evidence="4" id="KW-1185">Reference proteome</keyword>
<reference evidence="3 4" key="1">
    <citation type="submission" date="2021-04" db="EMBL/GenBank/DDBJ databases">
        <title>The genome sequence of Ideonella sp. 3Y2.</title>
        <authorList>
            <person name="Liu Y."/>
        </authorList>
    </citation>
    <scope>NUCLEOTIDE SEQUENCE [LARGE SCALE GENOMIC DNA]</scope>
    <source>
        <strain evidence="3 4">3Y2</strain>
    </source>
</reference>
<dbReference type="Gene3D" id="3.30.450.40">
    <property type="match status" value="1"/>
</dbReference>
<evidence type="ECO:0000313" key="3">
    <source>
        <dbReference type="EMBL" id="MBQ0929493.1"/>
    </source>
</evidence>
<dbReference type="PROSITE" id="PS50112">
    <property type="entry name" value="PAS"/>
    <property type="match status" value="1"/>
</dbReference>
<dbReference type="InterPro" id="IPR000014">
    <property type="entry name" value="PAS"/>
</dbReference>
<name>A0A941BFJ7_9BURK</name>
<feature type="compositionally biased region" description="Pro residues" evidence="1">
    <location>
        <begin position="327"/>
        <end position="340"/>
    </location>
</feature>
<proteinExistence type="predicted"/>
<dbReference type="GO" id="GO:0043565">
    <property type="term" value="F:sequence-specific DNA binding"/>
    <property type="evidence" value="ECO:0007669"/>
    <property type="project" value="InterPro"/>
</dbReference>
<dbReference type="Proteomes" id="UP000676246">
    <property type="component" value="Unassembled WGS sequence"/>
</dbReference>
<dbReference type="Gene3D" id="1.10.10.60">
    <property type="entry name" value="Homeodomain-like"/>
    <property type="match status" value="1"/>
</dbReference>
<evidence type="ECO:0000313" key="4">
    <source>
        <dbReference type="Proteomes" id="UP000676246"/>
    </source>
</evidence>
<dbReference type="Gene3D" id="3.30.450.20">
    <property type="entry name" value="PAS domain"/>
    <property type="match status" value="1"/>
</dbReference>
<dbReference type="SUPFAM" id="SSF55781">
    <property type="entry name" value="GAF domain-like"/>
    <property type="match status" value="1"/>
</dbReference>